<feature type="domain" description="MATH" evidence="1">
    <location>
        <begin position="177"/>
        <end position="265"/>
    </location>
</feature>
<proteinExistence type="predicted"/>
<evidence type="ECO:0000313" key="3">
    <source>
        <dbReference type="Proteomes" id="UP000467841"/>
    </source>
</evidence>
<dbReference type="Gene3D" id="2.60.210.10">
    <property type="entry name" value="Apoptosis, Tumor Necrosis Factor Receptor Associated Protein 2, Chain A"/>
    <property type="match status" value="2"/>
</dbReference>
<organism evidence="2 3">
    <name type="scientific">Microthlaspi erraticum</name>
    <dbReference type="NCBI Taxonomy" id="1685480"/>
    <lineage>
        <taxon>Eukaryota</taxon>
        <taxon>Viridiplantae</taxon>
        <taxon>Streptophyta</taxon>
        <taxon>Embryophyta</taxon>
        <taxon>Tracheophyta</taxon>
        <taxon>Spermatophyta</taxon>
        <taxon>Magnoliopsida</taxon>
        <taxon>eudicotyledons</taxon>
        <taxon>Gunneridae</taxon>
        <taxon>Pentapetalae</taxon>
        <taxon>rosids</taxon>
        <taxon>malvids</taxon>
        <taxon>Brassicales</taxon>
        <taxon>Brassicaceae</taxon>
        <taxon>Coluteocarpeae</taxon>
        <taxon>Microthlaspi</taxon>
    </lineage>
</organism>
<accession>A0A6D2K0G3</accession>
<evidence type="ECO:0000259" key="1">
    <source>
        <dbReference type="PROSITE" id="PS50144"/>
    </source>
</evidence>
<dbReference type="Proteomes" id="UP000467841">
    <property type="component" value="Unassembled WGS sequence"/>
</dbReference>
<feature type="domain" description="MATH" evidence="1">
    <location>
        <begin position="18"/>
        <end position="155"/>
    </location>
</feature>
<comment type="caution">
    <text evidence="2">The sequence shown here is derived from an EMBL/GenBank/DDBJ whole genome shotgun (WGS) entry which is preliminary data.</text>
</comment>
<dbReference type="AlphaFoldDB" id="A0A6D2K0G3"/>
<dbReference type="Pfam" id="PF22486">
    <property type="entry name" value="MATH_2"/>
    <property type="match status" value="2"/>
</dbReference>
<dbReference type="OrthoDB" id="1040753at2759"/>
<protein>
    <recommendedName>
        <fullName evidence="1">MATH domain-containing protein</fullName>
    </recommendedName>
</protein>
<dbReference type="InterPro" id="IPR008974">
    <property type="entry name" value="TRAF-like"/>
</dbReference>
<evidence type="ECO:0000313" key="2">
    <source>
        <dbReference type="EMBL" id="CAA7047603.1"/>
    </source>
</evidence>
<name>A0A6D2K0G3_9BRAS</name>
<dbReference type="EMBL" id="CACVBM020001379">
    <property type="protein sequence ID" value="CAA7047603.1"/>
    <property type="molecule type" value="Genomic_DNA"/>
</dbReference>
<reference evidence="2" key="1">
    <citation type="submission" date="2020-01" db="EMBL/GenBank/DDBJ databases">
        <authorList>
            <person name="Mishra B."/>
        </authorList>
    </citation>
    <scope>NUCLEOTIDE SEQUENCE [LARGE SCALE GENOMIC DNA]</scope>
</reference>
<dbReference type="CDD" id="cd00121">
    <property type="entry name" value="MATH"/>
    <property type="match status" value="2"/>
</dbReference>
<gene>
    <name evidence="2" type="ORF">MERR_LOCUS34838</name>
</gene>
<dbReference type="PANTHER" id="PTHR46162">
    <property type="entry name" value="TRAF-LIKE FAMILY PROTEIN"/>
    <property type="match status" value="1"/>
</dbReference>
<keyword evidence="3" id="KW-1185">Reference proteome</keyword>
<dbReference type="PROSITE" id="PS50144">
    <property type="entry name" value="MATH"/>
    <property type="match status" value="2"/>
</dbReference>
<dbReference type="PANTHER" id="PTHR46162:SF47">
    <property type="entry name" value="TRAF-LIKE FAMILY PROTEIN-RELATED"/>
    <property type="match status" value="1"/>
</dbReference>
<dbReference type="SUPFAM" id="SSF49599">
    <property type="entry name" value="TRAF domain-like"/>
    <property type="match status" value="2"/>
</dbReference>
<sequence length="265" mass="30369">MSSNISSTTLQSWRERPPSSYSLKVQILSKLQSSNLYSDGKYQFRRFSSGGYNWTLIIYPKGNDKDNGSGFVSMYVEIDSASLMSSPSSEVYADLRFFVFNKKEDKYFTIQVVESKPFNTLRTVWGLPQVLALDTFNDLRNGYVLYDGDHCEFGVDVIVAPPPTKWEILSFDVELPPPKFSWTVTNFSEIKVHRHTSDSFSMGGREWVLSLYPKGYATENSKWLSIFLYLADGEILSDDEKVYVKADLKVEDPHRSNHLSYESML</sequence>
<dbReference type="InterPro" id="IPR002083">
    <property type="entry name" value="MATH/TRAF_dom"/>
</dbReference>